<dbReference type="PANTHER" id="PTHR22926:SF5">
    <property type="entry name" value="PHOSPHO-N-ACETYLMURAMOYL-PENTAPEPTIDE-TRANSFERASE HOMOLOG"/>
    <property type="match status" value="1"/>
</dbReference>
<dbReference type="InterPro" id="IPR003524">
    <property type="entry name" value="PNAcMuramoyl-5peptid_Trfase"/>
</dbReference>
<keyword evidence="7" id="KW-0573">Peptidoglycan synthesis</keyword>
<evidence type="ECO:0000256" key="7">
    <source>
        <dbReference type="HAMAP-Rule" id="MF_00038"/>
    </source>
</evidence>
<feature type="transmembrane region" description="Helical" evidence="7">
    <location>
        <begin position="299"/>
        <end position="321"/>
    </location>
</feature>
<dbReference type="GO" id="GO:0051301">
    <property type="term" value="P:cell division"/>
    <property type="evidence" value="ECO:0007669"/>
    <property type="project" value="UniProtKB-KW"/>
</dbReference>
<dbReference type="Proteomes" id="UP000606922">
    <property type="component" value="Unassembled WGS sequence"/>
</dbReference>
<evidence type="ECO:0000313" key="10">
    <source>
        <dbReference type="EMBL" id="GGA94102.1"/>
    </source>
</evidence>
<dbReference type="PANTHER" id="PTHR22926">
    <property type="entry name" value="PHOSPHO-N-ACETYLMURAMOYL-PENTAPEPTIDE-TRANSFERASE"/>
    <property type="match status" value="1"/>
</dbReference>
<dbReference type="EC" id="2.7.8.13" evidence="7 8"/>
<reference evidence="10" key="2">
    <citation type="submission" date="2020-09" db="EMBL/GenBank/DDBJ databases">
        <authorList>
            <person name="Sun Q."/>
            <person name="Zhou Y."/>
        </authorList>
    </citation>
    <scope>NUCLEOTIDE SEQUENCE</scope>
    <source>
        <strain evidence="10">CGMCC 1.12813</strain>
    </source>
</reference>
<keyword evidence="7" id="KW-0961">Cell wall biogenesis/degradation</keyword>
<dbReference type="GO" id="GO:0071555">
    <property type="term" value="P:cell wall organization"/>
    <property type="evidence" value="ECO:0007669"/>
    <property type="project" value="UniProtKB-KW"/>
</dbReference>
<feature type="transmembrane region" description="Helical" evidence="7">
    <location>
        <begin position="48"/>
        <end position="68"/>
    </location>
</feature>
<keyword evidence="5 7" id="KW-1133">Transmembrane helix</keyword>
<keyword evidence="7" id="KW-0133">Cell shape</keyword>
<comment type="function">
    <text evidence="7">Catalyzes the initial step of the lipid cycle reactions in the biosynthesis of the cell wall peptidoglycan: transfers peptidoglycan precursor phospho-MurNAc-pentapeptide from UDP-MurNAc-pentapeptide onto the lipid carrier undecaprenyl phosphate, yielding undecaprenyl-pyrophosphoryl-MurNAc-pentapeptide, known as lipid I.</text>
</comment>
<feature type="transmembrane region" description="Helical" evidence="7">
    <location>
        <begin position="116"/>
        <end position="133"/>
    </location>
</feature>
<dbReference type="AlphaFoldDB" id="A0A916SDJ3"/>
<comment type="similarity">
    <text evidence="2 7">Belongs to the glycosyltransferase 4 family. MraY subfamily.</text>
</comment>
<dbReference type="GO" id="GO:0005886">
    <property type="term" value="C:plasma membrane"/>
    <property type="evidence" value="ECO:0007669"/>
    <property type="project" value="UniProtKB-SubCell"/>
</dbReference>
<keyword evidence="7" id="KW-0131">Cell cycle</keyword>
<evidence type="ECO:0000256" key="9">
    <source>
        <dbReference type="PIRSR" id="PIRSR600715-1"/>
    </source>
</evidence>
<evidence type="ECO:0000313" key="11">
    <source>
        <dbReference type="Proteomes" id="UP000606922"/>
    </source>
</evidence>
<keyword evidence="7" id="KW-0132">Cell division</keyword>
<evidence type="ECO:0000256" key="8">
    <source>
        <dbReference type="NCBIfam" id="TIGR00445"/>
    </source>
</evidence>
<proteinExistence type="inferred from homology"/>
<feature type="transmembrane region" description="Helical" evidence="7">
    <location>
        <begin position="165"/>
        <end position="186"/>
    </location>
</feature>
<dbReference type="PROSITE" id="PS01347">
    <property type="entry name" value="MRAY_1"/>
    <property type="match status" value="1"/>
</dbReference>
<feature type="transmembrane region" description="Helical" evidence="7">
    <location>
        <begin position="74"/>
        <end position="96"/>
    </location>
</feature>
<dbReference type="Pfam" id="PF00953">
    <property type="entry name" value="Glycos_transf_4"/>
    <property type="match status" value="1"/>
</dbReference>
<protein>
    <recommendedName>
        <fullName evidence="7 8">Phospho-N-acetylmuramoyl-pentapeptide-transferase</fullName>
        <ecNumber evidence="7 8">2.7.8.13</ecNumber>
    </recommendedName>
    <alternativeName>
        <fullName evidence="7">UDP-MurNAc-pentapeptide phosphotransferase</fullName>
    </alternativeName>
</protein>
<evidence type="ECO:0000256" key="1">
    <source>
        <dbReference type="ARBA" id="ARBA00004141"/>
    </source>
</evidence>
<keyword evidence="3 7" id="KW-0808">Transferase</keyword>
<evidence type="ECO:0000256" key="4">
    <source>
        <dbReference type="ARBA" id="ARBA00022692"/>
    </source>
</evidence>
<feature type="binding site" evidence="9">
    <location>
        <position position="193"/>
    </location>
    <ligand>
        <name>Mg(2+)</name>
        <dbReference type="ChEBI" id="CHEBI:18420"/>
    </ligand>
</feature>
<feature type="transmembrane region" description="Helical" evidence="7">
    <location>
        <begin position="249"/>
        <end position="266"/>
    </location>
</feature>
<keyword evidence="4 7" id="KW-0812">Transmembrane</keyword>
<dbReference type="InterPro" id="IPR018480">
    <property type="entry name" value="PNAcMuramoyl-5peptid_Trfase_CS"/>
</dbReference>
<dbReference type="RefSeq" id="WP_188509200.1">
    <property type="nucleotide sequence ID" value="NZ_BMGB01000001.1"/>
</dbReference>
<evidence type="ECO:0000256" key="3">
    <source>
        <dbReference type="ARBA" id="ARBA00022679"/>
    </source>
</evidence>
<name>A0A916SDJ3_9MICO</name>
<sequence>MIALLTGAGFSLIFTLLTTPLFIKLFNRIGWGQFIRDDGPQSHHAKRGTPTMGGIVFIIGAVLGYFVGHLVADAPFTLVAFLVMFLMVGLGAVGFLDDFLKTRNQRSLGLGGWSKILGQVIVAAIFAAIALNFPDENNLTPVSKMLDGVQHTYISFVRDIEWLDFATFGLIGGGILFALWSIIIVVSASNGVNVADGLDGLATGASILAITSYIFIGFWQNNQSCFNPNVYDDVDLAFKCYQVRDPLDLAVIAACIVGSLIGFLWWNTSPAQIFMGDTGSLGLGGALAALAILTRTDLLLVFIGGLFLIVTGSVILQRAYFKITKGKRIFLMSPLHHHFELKGWAEITVVVRFWIIAGLFVAAGVGIFYLEWATARP</sequence>
<feature type="transmembrane region" description="Helical" evidence="7">
    <location>
        <begin position="349"/>
        <end position="370"/>
    </location>
</feature>
<organism evidence="10 11">
    <name type="scientific">Conyzicola nivalis</name>
    <dbReference type="NCBI Taxonomy" id="1477021"/>
    <lineage>
        <taxon>Bacteria</taxon>
        <taxon>Bacillati</taxon>
        <taxon>Actinomycetota</taxon>
        <taxon>Actinomycetes</taxon>
        <taxon>Micrococcales</taxon>
        <taxon>Microbacteriaceae</taxon>
        <taxon>Conyzicola</taxon>
    </lineage>
</organism>
<gene>
    <name evidence="7 10" type="primary">mraY</name>
    <name evidence="10" type="ORF">GCM10010979_05780</name>
</gene>
<dbReference type="EMBL" id="BMGB01000001">
    <property type="protein sequence ID" value="GGA94102.1"/>
    <property type="molecule type" value="Genomic_DNA"/>
</dbReference>
<comment type="cofactor">
    <cofactor evidence="7 9">
        <name>Mg(2+)</name>
        <dbReference type="ChEBI" id="CHEBI:18420"/>
    </cofactor>
</comment>
<feature type="transmembrane region" description="Helical" evidence="7">
    <location>
        <begin position="198"/>
        <end position="219"/>
    </location>
</feature>
<keyword evidence="7 9" id="KW-0479">Metal-binding</keyword>
<feature type="transmembrane region" description="Helical" evidence="7">
    <location>
        <begin position="6"/>
        <end position="27"/>
    </location>
</feature>
<evidence type="ECO:0000256" key="2">
    <source>
        <dbReference type="ARBA" id="ARBA00005583"/>
    </source>
</evidence>
<dbReference type="PROSITE" id="PS01348">
    <property type="entry name" value="MRAY_2"/>
    <property type="match status" value="1"/>
</dbReference>
<accession>A0A916SDJ3</accession>
<keyword evidence="7" id="KW-1003">Cell membrane</keyword>
<dbReference type="GO" id="GO:0008963">
    <property type="term" value="F:phospho-N-acetylmuramoyl-pentapeptide-transferase activity"/>
    <property type="evidence" value="ECO:0007669"/>
    <property type="project" value="UniProtKB-UniRule"/>
</dbReference>
<dbReference type="NCBIfam" id="TIGR00445">
    <property type="entry name" value="mraY"/>
    <property type="match status" value="1"/>
</dbReference>
<keyword evidence="11" id="KW-1185">Reference proteome</keyword>
<comment type="subcellular location">
    <subcellularLocation>
        <location evidence="7">Cell membrane</location>
        <topology evidence="7">Multi-pass membrane protein</topology>
    </subcellularLocation>
    <subcellularLocation>
        <location evidence="1">Membrane</location>
        <topology evidence="1">Multi-pass membrane protein</topology>
    </subcellularLocation>
</comment>
<keyword evidence="6 7" id="KW-0472">Membrane</keyword>
<reference evidence="10" key="1">
    <citation type="journal article" date="2014" name="Int. J. Syst. Evol. Microbiol.">
        <title>Complete genome sequence of Corynebacterium casei LMG S-19264T (=DSM 44701T), isolated from a smear-ripened cheese.</title>
        <authorList>
            <consortium name="US DOE Joint Genome Institute (JGI-PGF)"/>
            <person name="Walter F."/>
            <person name="Albersmeier A."/>
            <person name="Kalinowski J."/>
            <person name="Ruckert C."/>
        </authorList>
    </citation>
    <scope>NUCLEOTIDE SEQUENCE</scope>
    <source>
        <strain evidence="10">CGMCC 1.12813</strain>
    </source>
</reference>
<feature type="transmembrane region" description="Helical" evidence="7">
    <location>
        <begin position="273"/>
        <end position="293"/>
    </location>
</feature>
<dbReference type="Pfam" id="PF10555">
    <property type="entry name" value="MraY_sig1"/>
    <property type="match status" value="1"/>
</dbReference>
<dbReference type="InterPro" id="IPR000715">
    <property type="entry name" value="Glycosyl_transferase_4"/>
</dbReference>
<evidence type="ECO:0000256" key="6">
    <source>
        <dbReference type="ARBA" id="ARBA00023136"/>
    </source>
</evidence>
<dbReference type="GO" id="GO:0008360">
    <property type="term" value="P:regulation of cell shape"/>
    <property type="evidence" value="ECO:0007669"/>
    <property type="project" value="UniProtKB-KW"/>
</dbReference>
<comment type="caution">
    <text evidence="10">The sequence shown here is derived from an EMBL/GenBank/DDBJ whole genome shotgun (WGS) entry which is preliminary data.</text>
</comment>
<dbReference type="HAMAP" id="MF_00038">
    <property type="entry name" value="MraY"/>
    <property type="match status" value="1"/>
</dbReference>
<comment type="pathway">
    <text evidence="7">Cell wall biogenesis; peptidoglycan biosynthesis.</text>
</comment>
<feature type="binding site" evidence="9">
    <location>
        <position position="277"/>
    </location>
    <ligand>
        <name>Mg(2+)</name>
        <dbReference type="ChEBI" id="CHEBI:18420"/>
    </ligand>
</feature>
<dbReference type="CDD" id="cd06852">
    <property type="entry name" value="GT_MraY"/>
    <property type="match status" value="1"/>
</dbReference>
<dbReference type="GO" id="GO:0046872">
    <property type="term" value="F:metal ion binding"/>
    <property type="evidence" value="ECO:0007669"/>
    <property type="project" value="UniProtKB-KW"/>
</dbReference>
<evidence type="ECO:0000256" key="5">
    <source>
        <dbReference type="ARBA" id="ARBA00022989"/>
    </source>
</evidence>
<dbReference type="GO" id="GO:0009252">
    <property type="term" value="P:peptidoglycan biosynthetic process"/>
    <property type="evidence" value="ECO:0007669"/>
    <property type="project" value="UniProtKB-UniRule"/>
</dbReference>
<keyword evidence="7 9" id="KW-0460">Magnesium</keyword>
<comment type="catalytic activity">
    <reaction evidence="7">
        <text>UDP-N-acetyl-alpha-D-muramoyl-L-alanyl-gamma-D-glutamyl-meso-2,6-diaminopimeloyl-D-alanyl-D-alanine + di-trans,octa-cis-undecaprenyl phosphate = di-trans,octa-cis-undecaprenyl diphospho-N-acetyl-alpha-D-muramoyl-L-alanyl-D-glutamyl-meso-2,6-diaminopimeloyl-D-alanyl-D-alanine + UMP</text>
        <dbReference type="Rhea" id="RHEA:28386"/>
        <dbReference type="ChEBI" id="CHEBI:57865"/>
        <dbReference type="ChEBI" id="CHEBI:60392"/>
        <dbReference type="ChEBI" id="CHEBI:61386"/>
        <dbReference type="ChEBI" id="CHEBI:61387"/>
        <dbReference type="EC" id="2.7.8.13"/>
    </reaction>
</comment>